<keyword evidence="2" id="KW-1185">Reference proteome</keyword>
<comment type="caution">
    <text evidence="1">The sequence shown here is derived from an EMBL/GenBank/DDBJ whole genome shotgun (WGS) entry which is preliminary data.</text>
</comment>
<dbReference type="Proteomes" id="UP000295680">
    <property type="component" value="Unassembled WGS sequence"/>
</dbReference>
<sequence>MAAKISLKALNRATLDRQLLLRRSEMTLTDALERLVGLQAQTATTWYHGMWSRLAGFDPRELSALLEDRSVVRMSLMRSTIHLVTARDALFLRPLVQVVGVRRPMVPDADLADVVAAGRALLDAKPMIFSELGRQLAERWPAHDPANLAQAVRAHVPLVQVPPRGLWGGSGLAAHTSVENWLGKSVDPSPSVDEMVLRYLAAFGPATVKDAQTWSGLTKLGEVFTRLRPRLVTFEAEDGRELFDLPDAPRPPQDTPAPPRFLYDFDNLLLSHHDRTRVVTRAWLDLAKPANGVLPRFFLTDGFTAGRWTVTGGTLVIHPFGKLTKKDTRALEREGAQLLKFAAPDQPHDVQVVAAS</sequence>
<gene>
    <name evidence="1" type="ORF">EV192_1139</name>
</gene>
<name>A0A4R2J062_9PSEU</name>
<dbReference type="PANTHER" id="PTHR38479:SF2">
    <property type="entry name" value="WINGED HELIX DNA-BINDING DOMAIN-CONTAINING PROTEIN"/>
    <property type="match status" value="1"/>
</dbReference>
<proteinExistence type="predicted"/>
<evidence type="ECO:0000313" key="1">
    <source>
        <dbReference type="EMBL" id="TCO50632.1"/>
    </source>
</evidence>
<accession>A0A4R2J062</accession>
<dbReference type="AlphaFoldDB" id="A0A4R2J062"/>
<dbReference type="EMBL" id="SLWS01000013">
    <property type="protein sequence ID" value="TCO50632.1"/>
    <property type="molecule type" value="Genomic_DNA"/>
</dbReference>
<dbReference type="Pfam" id="PF06224">
    <property type="entry name" value="AlkZ-like"/>
    <property type="match status" value="1"/>
</dbReference>
<reference evidence="1 2" key="1">
    <citation type="submission" date="2019-03" db="EMBL/GenBank/DDBJ databases">
        <title>Genomic Encyclopedia of Type Strains, Phase IV (KMG-IV): sequencing the most valuable type-strain genomes for metagenomic binning, comparative biology and taxonomic classification.</title>
        <authorList>
            <person name="Goeker M."/>
        </authorList>
    </citation>
    <scope>NUCLEOTIDE SEQUENCE [LARGE SCALE GENOMIC DNA]</scope>
    <source>
        <strain evidence="1 2">DSM 45934</strain>
    </source>
</reference>
<keyword evidence="1" id="KW-0238">DNA-binding</keyword>
<dbReference type="InterPro" id="IPR009351">
    <property type="entry name" value="AlkZ-like"/>
</dbReference>
<dbReference type="OrthoDB" id="9148135at2"/>
<organism evidence="1 2">
    <name type="scientific">Actinocrispum wychmicini</name>
    <dbReference type="NCBI Taxonomy" id="1213861"/>
    <lineage>
        <taxon>Bacteria</taxon>
        <taxon>Bacillati</taxon>
        <taxon>Actinomycetota</taxon>
        <taxon>Actinomycetes</taxon>
        <taxon>Pseudonocardiales</taxon>
        <taxon>Pseudonocardiaceae</taxon>
        <taxon>Actinocrispum</taxon>
    </lineage>
</organism>
<dbReference type="RefSeq" id="WP_132124601.1">
    <property type="nucleotide sequence ID" value="NZ_SLWS01000013.1"/>
</dbReference>
<protein>
    <submittedName>
        <fullName evidence="1">Winged helix DNA-binding protein</fullName>
    </submittedName>
</protein>
<dbReference type="PANTHER" id="PTHR38479">
    <property type="entry name" value="LMO0824 PROTEIN"/>
    <property type="match status" value="1"/>
</dbReference>
<evidence type="ECO:0000313" key="2">
    <source>
        <dbReference type="Proteomes" id="UP000295680"/>
    </source>
</evidence>
<dbReference type="GO" id="GO:0003677">
    <property type="term" value="F:DNA binding"/>
    <property type="evidence" value="ECO:0007669"/>
    <property type="project" value="UniProtKB-KW"/>
</dbReference>